<evidence type="ECO:0000313" key="7">
    <source>
        <dbReference type="EMBL" id="ABG03135.1"/>
    </source>
</evidence>
<keyword evidence="8" id="KW-1185">Reference proteome</keyword>
<dbReference type="STRING" id="266117.Rxyl_0157"/>
<dbReference type="Proteomes" id="UP000006637">
    <property type="component" value="Chromosome"/>
</dbReference>
<proteinExistence type="predicted"/>
<dbReference type="PANTHER" id="PTHR47089">
    <property type="entry name" value="ABC TRANSPORTER, PERMEASE PROTEIN"/>
    <property type="match status" value="1"/>
</dbReference>
<evidence type="ECO:0000256" key="2">
    <source>
        <dbReference type="ARBA" id="ARBA00022475"/>
    </source>
</evidence>
<evidence type="ECO:0000256" key="3">
    <source>
        <dbReference type="ARBA" id="ARBA00022692"/>
    </source>
</evidence>
<feature type="transmembrane region" description="Helical" evidence="6">
    <location>
        <begin position="276"/>
        <end position="295"/>
    </location>
</feature>
<sequence length="370" mass="37236">MSAGRGGLSSALRAALGRAAGALVFPLVAIALALAVGAVIVLATGNNPLAAYRALAVGAVGSPAAIGRTLLNATPLIFTGLAVAVAFRAGLFNIGGEGQLYIGAITAAILGVSLGFLGPLAIPVVLLACLLTGFLWGAIPGLLKARFGAHEVITTIMLNFVAINLATYLALKPFRTEGLVPGTDFIDAAARIPTIGLGLGRANYGLFVALVAAAAVYLLLWRTTLGFRLRAVGLSPGAANYAGMSIGTSTVLALAIGGAMAGLGGGVEVMGVYGKMSIPFVSNLGFNGIGVALLGRNHPAGVVLGALLFGGLASGAQELQFETDVPLDLADVLLAIILLLVTATRLVELIFGKRVREMASGTRLDEGLAS</sequence>
<comment type="subcellular location">
    <subcellularLocation>
        <location evidence="1">Cell membrane</location>
        <topology evidence="1">Multi-pass membrane protein</topology>
    </subcellularLocation>
</comment>
<keyword evidence="3 6" id="KW-0812">Transmembrane</keyword>
<dbReference type="eggNOG" id="COG4603">
    <property type="taxonomic scope" value="Bacteria"/>
</dbReference>
<dbReference type="KEGG" id="rxy:Rxyl_0157"/>
<evidence type="ECO:0000256" key="5">
    <source>
        <dbReference type="ARBA" id="ARBA00023136"/>
    </source>
</evidence>
<feature type="transmembrane region" description="Helical" evidence="6">
    <location>
        <begin position="21"/>
        <end position="45"/>
    </location>
</feature>
<dbReference type="EMBL" id="CP000386">
    <property type="protein sequence ID" value="ABG03135.1"/>
    <property type="molecule type" value="Genomic_DNA"/>
</dbReference>
<dbReference type="Pfam" id="PF02653">
    <property type="entry name" value="BPD_transp_2"/>
    <property type="match status" value="1"/>
</dbReference>
<dbReference type="RefSeq" id="WP_011563153.1">
    <property type="nucleotide sequence ID" value="NC_008148.1"/>
</dbReference>
<keyword evidence="5 6" id="KW-0472">Membrane</keyword>
<evidence type="ECO:0000256" key="1">
    <source>
        <dbReference type="ARBA" id="ARBA00004651"/>
    </source>
</evidence>
<dbReference type="AlphaFoldDB" id="Q1AZP3"/>
<feature type="transmembrane region" description="Helical" evidence="6">
    <location>
        <begin position="302"/>
        <end position="320"/>
    </location>
</feature>
<name>Q1AZP3_RUBXD</name>
<organism evidence="7 8">
    <name type="scientific">Rubrobacter xylanophilus (strain DSM 9941 / JCM 11954 / NBRC 16129 / PRD-1)</name>
    <dbReference type="NCBI Taxonomy" id="266117"/>
    <lineage>
        <taxon>Bacteria</taxon>
        <taxon>Bacillati</taxon>
        <taxon>Actinomycetota</taxon>
        <taxon>Rubrobacteria</taxon>
        <taxon>Rubrobacterales</taxon>
        <taxon>Rubrobacteraceae</taxon>
        <taxon>Rubrobacter</taxon>
    </lineage>
</organism>
<dbReference type="PANTHER" id="PTHR47089:SF1">
    <property type="entry name" value="GUANOSINE ABC TRANSPORTER PERMEASE PROTEIN NUPP"/>
    <property type="match status" value="1"/>
</dbReference>
<dbReference type="InterPro" id="IPR001851">
    <property type="entry name" value="ABC_transp_permease"/>
</dbReference>
<evidence type="ECO:0000313" key="8">
    <source>
        <dbReference type="Proteomes" id="UP000006637"/>
    </source>
</evidence>
<dbReference type="PhylomeDB" id="Q1AZP3"/>
<keyword evidence="4 6" id="KW-1133">Transmembrane helix</keyword>
<dbReference type="CDD" id="cd06580">
    <property type="entry name" value="TM_PBP1_transp_TpRbsC_like"/>
    <property type="match status" value="1"/>
</dbReference>
<dbReference type="HOGENOM" id="CLU_040769_0_2_11"/>
<protein>
    <submittedName>
        <fullName evidence="7">Inner-membrane translocator</fullName>
    </submittedName>
</protein>
<evidence type="ECO:0000256" key="6">
    <source>
        <dbReference type="SAM" id="Phobius"/>
    </source>
</evidence>
<dbReference type="GO" id="GO:0022857">
    <property type="term" value="F:transmembrane transporter activity"/>
    <property type="evidence" value="ECO:0007669"/>
    <property type="project" value="InterPro"/>
</dbReference>
<feature type="transmembrane region" description="Helical" evidence="6">
    <location>
        <begin position="202"/>
        <end position="220"/>
    </location>
</feature>
<feature type="transmembrane region" description="Helical" evidence="6">
    <location>
        <begin position="65"/>
        <end position="87"/>
    </location>
</feature>
<feature type="transmembrane region" description="Helical" evidence="6">
    <location>
        <begin position="152"/>
        <end position="171"/>
    </location>
</feature>
<feature type="transmembrane region" description="Helical" evidence="6">
    <location>
        <begin position="241"/>
        <end position="264"/>
    </location>
</feature>
<dbReference type="GO" id="GO:0005886">
    <property type="term" value="C:plasma membrane"/>
    <property type="evidence" value="ECO:0007669"/>
    <property type="project" value="UniProtKB-SubCell"/>
</dbReference>
<keyword evidence="2" id="KW-1003">Cell membrane</keyword>
<accession>Q1AZP3</accession>
<feature type="transmembrane region" description="Helical" evidence="6">
    <location>
        <begin position="124"/>
        <end position="143"/>
    </location>
</feature>
<feature type="transmembrane region" description="Helical" evidence="6">
    <location>
        <begin position="332"/>
        <end position="351"/>
    </location>
</feature>
<gene>
    <name evidence="7" type="ordered locus">Rxyl_0157</name>
</gene>
<feature type="transmembrane region" description="Helical" evidence="6">
    <location>
        <begin position="99"/>
        <end position="118"/>
    </location>
</feature>
<reference evidence="7 8" key="1">
    <citation type="submission" date="2006-06" db="EMBL/GenBank/DDBJ databases">
        <title>Complete sequence of Rubrobacter xylanophilus DSM 9941.</title>
        <authorList>
            <consortium name="US DOE Joint Genome Institute"/>
            <person name="Copeland A."/>
            <person name="Lucas S."/>
            <person name="Lapidus A."/>
            <person name="Barry K."/>
            <person name="Detter J.C."/>
            <person name="Glavina del Rio T."/>
            <person name="Hammon N."/>
            <person name="Israni S."/>
            <person name="Dalin E."/>
            <person name="Tice H."/>
            <person name="Pitluck S."/>
            <person name="Munk A.C."/>
            <person name="Brettin T."/>
            <person name="Bruce D."/>
            <person name="Han C."/>
            <person name="Tapia R."/>
            <person name="Gilna P."/>
            <person name="Schmutz J."/>
            <person name="Larimer F."/>
            <person name="Land M."/>
            <person name="Hauser L."/>
            <person name="Kyrpides N."/>
            <person name="Lykidis A."/>
            <person name="da Costa M.S."/>
            <person name="Rainey F.A."/>
            <person name="Empadinhas N."/>
            <person name="Jolivet E."/>
            <person name="Battista J.R."/>
            <person name="Richardson P."/>
        </authorList>
    </citation>
    <scope>NUCLEOTIDE SEQUENCE [LARGE SCALE GENOMIC DNA]</scope>
    <source>
        <strain evidence="8">DSM 9941 / NBRC 16129 / PRD-1</strain>
    </source>
</reference>
<evidence type="ECO:0000256" key="4">
    <source>
        <dbReference type="ARBA" id="ARBA00022989"/>
    </source>
</evidence>